<comment type="caution">
    <text evidence="2">The sequence shown here is derived from an EMBL/GenBank/DDBJ whole genome shotgun (WGS) entry which is preliminary data.</text>
</comment>
<feature type="coiled-coil region" evidence="1">
    <location>
        <begin position="319"/>
        <end position="353"/>
    </location>
</feature>
<organism evidence="2 3">
    <name type="scientific">Blomia tropicalis</name>
    <name type="common">Mite</name>
    <dbReference type="NCBI Taxonomy" id="40697"/>
    <lineage>
        <taxon>Eukaryota</taxon>
        <taxon>Metazoa</taxon>
        <taxon>Ecdysozoa</taxon>
        <taxon>Arthropoda</taxon>
        <taxon>Chelicerata</taxon>
        <taxon>Arachnida</taxon>
        <taxon>Acari</taxon>
        <taxon>Acariformes</taxon>
        <taxon>Sarcoptiformes</taxon>
        <taxon>Astigmata</taxon>
        <taxon>Glycyphagoidea</taxon>
        <taxon>Echimyopodidae</taxon>
        <taxon>Blomia</taxon>
    </lineage>
</organism>
<keyword evidence="1" id="KW-0175">Coiled coil</keyword>
<dbReference type="EMBL" id="JAPWDV010000003">
    <property type="protein sequence ID" value="KAJ6217326.1"/>
    <property type="molecule type" value="Genomic_DNA"/>
</dbReference>
<evidence type="ECO:0000313" key="3">
    <source>
        <dbReference type="Proteomes" id="UP001142055"/>
    </source>
</evidence>
<dbReference type="AlphaFoldDB" id="A0A9Q0RK47"/>
<sequence length="363" mass="43224">MDLPHTTRDHRMNRMFKSITNFIERLHQNELNQLMGEFTVRRNQVNIMLRSLSLDPYIPDRAKSFLSQSKELTAKYYELIRTRNNRLKQMKDMCEELASVQMLLGEAYVKPNSEKDIPSKVELDQLRSVLKRKRNQLTTVQTHCDHLRRQMIKIQADIDFEANFQEEELLTSSTIIYKHSVVKRIENLYQKLCTLQSEAEIELEMLKRKFVQLCYLLEIDDQLFTTFTDSLKGSINEKQDFYRKRISAFVELRQTKQVNLFRNEFKPEVRSIPIMDENEKTYVEIVSISSELNEKCSLNSSMNKSIGNAMYDEKLEFKLQQMQQQLKVNEKTLDELNYEYDELVEKLFNLEHQLELSIKSNKK</sequence>
<evidence type="ECO:0000256" key="1">
    <source>
        <dbReference type="SAM" id="Coils"/>
    </source>
</evidence>
<reference evidence="2" key="1">
    <citation type="submission" date="2022-12" db="EMBL/GenBank/DDBJ databases">
        <title>Genome assemblies of Blomia tropicalis.</title>
        <authorList>
            <person name="Cui Y."/>
        </authorList>
    </citation>
    <scope>NUCLEOTIDE SEQUENCE</scope>
    <source>
        <tissue evidence="2">Adult mites</tissue>
    </source>
</reference>
<protein>
    <submittedName>
        <fullName evidence="2">Uncharacterized protein</fullName>
    </submittedName>
</protein>
<keyword evidence="3" id="KW-1185">Reference proteome</keyword>
<dbReference type="Proteomes" id="UP001142055">
    <property type="component" value="Chromosome 3"/>
</dbReference>
<proteinExistence type="predicted"/>
<name>A0A9Q0RK47_BLOTA</name>
<evidence type="ECO:0000313" key="2">
    <source>
        <dbReference type="EMBL" id="KAJ6217326.1"/>
    </source>
</evidence>
<accession>A0A9Q0RK47</accession>
<gene>
    <name evidence="2" type="ORF">RDWZM_008483</name>
</gene>